<keyword evidence="4 6" id="KW-0378">Hydrolase</keyword>
<evidence type="ECO:0000256" key="6">
    <source>
        <dbReference type="RuleBase" id="RU004296"/>
    </source>
</evidence>
<dbReference type="InterPro" id="IPR009003">
    <property type="entry name" value="Peptidase_S1_PA"/>
</dbReference>
<evidence type="ECO:0000256" key="5">
    <source>
        <dbReference type="ARBA" id="ARBA00022825"/>
    </source>
</evidence>
<dbReference type="PRINTS" id="PR00839">
    <property type="entry name" value="V8PROTEASE"/>
</dbReference>
<evidence type="ECO:0000313" key="8">
    <source>
        <dbReference type="EMBL" id="KRX04073.1"/>
    </source>
</evidence>
<dbReference type="Proteomes" id="UP000054937">
    <property type="component" value="Unassembled WGS sequence"/>
</dbReference>
<evidence type="ECO:0000259" key="7">
    <source>
        <dbReference type="Pfam" id="PF00089"/>
    </source>
</evidence>
<dbReference type="SUPFAM" id="SSF52047">
    <property type="entry name" value="RNI-like"/>
    <property type="match status" value="1"/>
</dbReference>
<dbReference type="Gene3D" id="3.80.10.10">
    <property type="entry name" value="Ribonuclease Inhibitor"/>
    <property type="match status" value="1"/>
</dbReference>
<dbReference type="InterPro" id="IPR050966">
    <property type="entry name" value="Glutamyl_endopeptidase"/>
</dbReference>
<evidence type="ECO:0000256" key="2">
    <source>
        <dbReference type="ARBA" id="ARBA00022670"/>
    </source>
</evidence>
<proteinExistence type="inferred from homology"/>
<dbReference type="PANTHER" id="PTHR15462">
    <property type="entry name" value="SERINE PROTEASE"/>
    <property type="match status" value="1"/>
</dbReference>
<feature type="domain" description="Peptidase S1" evidence="7">
    <location>
        <begin position="144"/>
        <end position="301"/>
    </location>
</feature>
<dbReference type="InterPro" id="IPR008256">
    <property type="entry name" value="Peptidase_S1B"/>
</dbReference>
<organism evidence="8 9">
    <name type="scientific">Pseudocohnilembus persalinus</name>
    <name type="common">Ciliate</name>
    <dbReference type="NCBI Taxonomy" id="266149"/>
    <lineage>
        <taxon>Eukaryota</taxon>
        <taxon>Sar</taxon>
        <taxon>Alveolata</taxon>
        <taxon>Ciliophora</taxon>
        <taxon>Intramacronucleata</taxon>
        <taxon>Oligohymenophorea</taxon>
        <taxon>Scuticociliatia</taxon>
        <taxon>Philasterida</taxon>
        <taxon>Pseudocohnilembidae</taxon>
        <taxon>Pseudocohnilembus</taxon>
    </lineage>
</organism>
<accession>A0A0V0QP39</accession>
<dbReference type="Pfam" id="PF00089">
    <property type="entry name" value="Trypsin"/>
    <property type="match status" value="1"/>
</dbReference>
<evidence type="ECO:0000313" key="9">
    <source>
        <dbReference type="Proteomes" id="UP000054937"/>
    </source>
</evidence>
<gene>
    <name evidence="8" type="ORF">PPERSA_08288</name>
</gene>
<keyword evidence="2 6" id="KW-0645">Protease</keyword>
<evidence type="ECO:0000256" key="1">
    <source>
        <dbReference type="ARBA" id="ARBA00008764"/>
    </source>
</evidence>
<dbReference type="OrthoDB" id="2585512at2759"/>
<dbReference type="GO" id="GO:0006508">
    <property type="term" value="P:proteolysis"/>
    <property type="evidence" value="ECO:0007669"/>
    <property type="project" value="UniProtKB-KW"/>
</dbReference>
<dbReference type="GO" id="GO:0004252">
    <property type="term" value="F:serine-type endopeptidase activity"/>
    <property type="evidence" value="ECO:0007669"/>
    <property type="project" value="InterPro"/>
</dbReference>
<sequence>MQNSEELDWDYYEYGAQEIEQQKIANGIAQFKKQTIFSQEIKDEDYNCFEISQNMDDLQEKLGIFAKESQITKQAGNLKTLLESEISKEIHQFSKNIPTYPEKIKNTLLSGKETRTKTGNVVDTFPKTAIGIVLAHFQNGNIIRGTGSLCGPNHVITAAHIFKSSNNNKLTKVQFIPGVINQKTQFKEPKIAKIILYDNMRYRDLILKEPIGFFTGWFGLAALSDEVLKQQKIQLIGYPTDETSQNIEIQHTSTGKISEVEKNHLNYKLDATSGQNGSPLIAVKEINENISEMYIVGIHVGRETATMMQSMGSKKSCNVGSRINLEKLKKLRKIIEFHFLQNSLKEEFFKVIIDSQKQFSADLSKTNASQQVISNLLFAVRYNVQLQELNLKIQNIQQQPAITDHALEELSTSLLQLRKLKFLKTDFYNCQQLTDQGLKQLGQGFSNLKSLQNFFITISQNQEISDRGVNHLFENLHNLHEIKSVSIVLYSLQNLTDETGKNLGANLQKMHTLNSLKIDLKMMPKIGEQGIRDLIDCVYQIKGLETLQFIFTGINYPSSLKEWIKKKFKHIKQFTLI</sequence>
<evidence type="ECO:0000256" key="4">
    <source>
        <dbReference type="ARBA" id="ARBA00022801"/>
    </source>
</evidence>
<dbReference type="InterPro" id="IPR032675">
    <property type="entry name" value="LRR_dom_sf"/>
</dbReference>
<reference evidence="8 9" key="1">
    <citation type="journal article" date="2015" name="Sci. Rep.">
        <title>Genome of the facultative scuticociliatosis pathogen Pseudocohnilembus persalinus provides insight into its virulence through horizontal gene transfer.</title>
        <authorList>
            <person name="Xiong J."/>
            <person name="Wang G."/>
            <person name="Cheng J."/>
            <person name="Tian M."/>
            <person name="Pan X."/>
            <person name="Warren A."/>
            <person name="Jiang C."/>
            <person name="Yuan D."/>
            <person name="Miao W."/>
        </authorList>
    </citation>
    <scope>NUCLEOTIDE SEQUENCE [LARGE SCALE GENOMIC DNA]</scope>
    <source>
        <strain evidence="8">36N120E</strain>
    </source>
</reference>
<comment type="caution">
    <text evidence="8">The sequence shown here is derived from an EMBL/GenBank/DDBJ whole genome shotgun (WGS) entry which is preliminary data.</text>
</comment>
<dbReference type="InterPro" id="IPR043504">
    <property type="entry name" value="Peptidase_S1_PA_chymotrypsin"/>
</dbReference>
<keyword evidence="3" id="KW-0732">Signal</keyword>
<evidence type="ECO:0000256" key="3">
    <source>
        <dbReference type="ARBA" id="ARBA00022729"/>
    </source>
</evidence>
<dbReference type="InterPro" id="IPR001254">
    <property type="entry name" value="Trypsin_dom"/>
</dbReference>
<protein>
    <recommendedName>
        <fullName evidence="6">Serine protease</fullName>
        <ecNumber evidence="6">3.4.21.-</ecNumber>
    </recommendedName>
</protein>
<dbReference type="OMA" id="YENDATS"/>
<keyword evidence="9" id="KW-1185">Reference proteome</keyword>
<name>A0A0V0QP39_PSEPJ</name>
<dbReference type="EC" id="3.4.21.-" evidence="6"/>
<dbReference type="SUPFAM" id="SSF50494">
    <property type="entry name" value="Trypsin-like serine proteases"/>
    <property type="match status" value="1"/>
</dbReference>
<dbReference type="EMBL" id="LDAU01000121">
    <property type="protein sequence ID" value="KRX04073.1"/>
    <property type="molecule type" value="Genomic_DNA"/>
</dbReference>
<dbReference type="AlphaFoldDB" id="A0A0V0QP39"/>
<dbReference type="InParanoid" id="A0A0V0QP39"/>
<comment type="similarity">
    <text evidence="1 6">Belongs to the peptidase S1B family.</text>
</comment>
<keyword evidence="5 6" id="KW-0720">Serine protease</keyword>
<dbReference type="PANTHER" id="PTHR15462:SF8">
    <property type="entry name" value="SERINE PROTEASE"/>
    <property type="match status" value="1"/>
</dbReference>
<dbReference type="Gene3D" id="2.40.10.10">
    <property type="entry name" value="Trypsin-like serine proteases"/>
    <property type="match status" value="2"/>
</dbReference>